<feature type="chain" id="PRO_5034212945" evidence="6">
    <location>
        <begin position="20"/>
        <end position="845"/>
    </location>
</feature>
<evidence type="ECO:0000256" key="1">
    <source>
        <dbReference type="ARBA" id="ARBA00022656"/>
    </source>
</evidence>
<feature type="compositionally biased region" description="Basic and acidic residues" evidence="5">
    <location>
        <begin position="554"/>
        <end position="567"/>
    </location>
</feature>
<reference evidence="7 8" key="1">
    <citation type="journal article" date="2020" name="G3 (Bethesda)">
        <title>Genetic Underpinnings of Host Manipulation by Ophiocordyceps as Revealed by Comparative Transcriptomics.</title>
        <authorList>
            <person name="Will I."/>
            <person name="Das B."/>
            <person name="Trinh T."/>
            <person name="Brachmann A."/>
            <person name="Ohm R.A."/>
            <person name="de Bekker C."/>
        </authorList>
    </citation>
    <scope>NUCLEOTIDE SEQUENCE [LARGE SCALE GENOMIC DNA]</scope>
    <source>
        <strain evidence="7 8">EC05</strain>
    </source>
</reference>
<dbReference type="OrthoDB" id="4868707at2759"/>
<evidence type="ECO:0000256" key="2">
    <source>
        <dbReference type="ARBA" id="ARBA00022729"/>
    </source>
</evidence>
<keyword evidence="8" id="KW-1185">Reference proteome</keyword>
<dbReference type="InterPro" id="IPR001144">
    <property type="entry name" value="Enterotoxin_A"/>
</dbReference>
<feature type="region of interest" description="Disordered" evidence="5">
    <location>
        <begin position="554"/>
        <end position="593"/>
    </location>
</feature>
<comment type="caution">
    <text evidence="7">The sequence shown here is derived from an EMBL/GenBank/DDBJ whole genome shotgun (WGS) entry which is preliminary data.</text>
</comment>
<dbReference type="GO" id="GO:0090729">
    <property type="term" value="F:toxin activity"/>
    <property type="evidence" value="ECO:0007669"/>
    <property type="project" value="UniProtKB-KW"/>
</dbReference>
<accession>A0A8H4VEP4</accession>
<dbReference type="Gene3D" id="3.90.210.10">
    <property type="entry name" value="Heat-Labile Enterotoxin, subunit A"/>
    <property type="match status" value="1"/>
</dbReference>
<keyword evidence="1" id="KW-0800">Toxin</keyword>
<evidence type="ECO:0000256" key="6">
    <source>
        <dbReference type="SAM" id="SignalP"/>
    </source>
</evidence>
<feature type="compositionally biased region" description="Acidic residues" evidence="5">
    <location>
        <begin position="836"/>
        <end position="845"/>
    </location>
</feature>
<keyword evidence="4" id="KW-1015">Disulfide bond</keyword>
<dbReference type="EMBL" id="JAACLJ010000002">
    <property type="protein sequence ID" value="KAF4591387.1"/>
    <property type="molecule type" value="Genomic_DNA"/>
</dbReference>
<feature type="compositionally biased region" description="Polar residues" evidence="5">
    <location>
        <begin position="571"/>
        <end position="587"/>
    </location>
</feature>
<name>A0A8H4VEP4_9HYPO</name>
<evidence type="ECO:0000313" key="8">
    <source>
        <dbReference type="Proteomes" id="UP000562929"/>
    </source>
</evidence>
<protein>
    <submittedName>
        <fullName evidence="7">Putative enterotoxin</fullName>
    </submittedName>
</protein>
<keyword evidence="2 6" id="KW-0732">Signal</keyword>
<feature type="signal peptide" evidence="6">
    <location>
        <begin position="1"/>
        <end position="19"/>
    </location>
</feature>
<sequence>MQQWLLPLIVIILAKLGMCQVAKHDKVSPMIYMGPNMDEPLNRHWYDIVVDRHEPVMIVYRGDARGPSEVQAGSRPGFYPLNGPVRPQDYGLFSHVEGTLESTAYVSTTDHLLVAADYAHRKSKGKPGYIYRIQTSSNFVDVNRSLLNWRYRQNYEHVAMLGIPFSQVQAYVELTPEVYTNILQNRLKEMDWIVNQGHVPVVEKLRGSSVRPDLAGYPEGHNHWNWRPWRQILEDNGGRVPDLKAIFDKYVASDRDPVSSVRDGYDMKGMRKHSNEKLQMMTEQIESRAAKAFPRKARRFGLAPLASIQGKSWEAIRTALKNSPTLRSLASIGPALAKLPARAFYGAAIAALFKEFVDSLRNEASTYERASIVLAIVPILGCAAEAVANEVHGRRNWVGSALCLVGDVLMVTPAWPLGLALHILRGFLGSLKEKWVPYDGHHLQGKRAEAWALYLPTVMASLHDRRLYDFLEMRFQAEVTTIVHASSEAGALADEAALTTTEGGNLMSNKEAKSQNLTSLTNTTSSHVLVTNLTSFPGGARSWNMTWSVKMEARSQKLKSSTEEAGRKQKPTSSREQAGIRNPTSSAKEAKKHIDKETCIAIAELKKKLLLEWKEEVAGLVAKEAEAFDARFFEEAQTAMERMVMGEGRHHGEKYGQSFFVANFIARERRKKLLLFPSGRTELDAMMDEMASFYVSRRTARPCLDSFHDWKPPIRWYGTLGKRPDEMKIHGKPVPEEALRMAWTAVQLGDEKTQAVRRWARVNRVEAEEDEREEEKESAVLLRAINSRISSISFDVTLWARRNRRPKPDDWARALMEQLQQHHVNTKMAEQRARMDDEEDDEDEE</sequence>
<feature type="region of interest" description="Disordered" evidence="5">
    <location>
        <begin position="822"/>
        <end position="845"/>
    </location>
</feature>
<keyword evidence="3" id="KW-0843">Virulence</keyword>
<proteinExistence type="predicted"/>
<evidence type="ECO:0000256" key="4">
    <source>
        <dbReference type="ARBA" id="ARBA00023157"/>
    </source>
</evidence>
<dbReference type="Proteomes" id="UP000562929">
    <property type="component" value="Unassembled WGS sequence"/>
</dbReference>
<gene>
    <name evidence="7" type="ORF">GQ602_001686</name>
</gene>
<dbReference type="Pfam" id="PF01375">
    <property type="entry name" value="Enterotoxin_a"/>
    <property type="match status" value="1"/>
</dbReference>
<organism evidence="7 8">
    <name type="scientific">Ophiocordyceps camponoti-floridani</name>
    <dbReference type="NCBI Taxonomy" id="2030778"/>
    <lineage>
        <taxon>Eukaryota</taxon>
        <taxon>Fungi</taxon>
        <taxon>Dikarya</taxon>
        <taxon>Ascomycota</taxon>
        <taxon>Pezizomycotina</taxon>
        <taxon>Sordariomycetes</taxon>
        <taxon>Hypocreomycetidae</taxon>
        <taxon>Hypocreales</taxon>
        <taxon>Ophiocordycipitaceae</taxon>
        <taxon>Ophiocordyceps</taxon>
    </lineage>
</organism>
<evidence type="ECO:0000256" key="5">
    <source>
        <dbReference type="SAM" id="MobiDB-lite"/>
    </source>
</evidence>
<dbReference type="SUPFAM" id="SSF56399">
    <property type="entry name" value="ADP-ribosylation"/>
    <property type="match status" value="1"/>
</dbReference>
<evidence type="ECO:0000313" key="7">
    <source>
        <dbReference type="EMBL" id="KAF4591387.1"/>
    </source>
</evidence>
<dbReference type="AlphaFoldDB" id="A0A8H4VEP4"/>
<evidence type="ECO:0000256" key="3">
    <source>
        <dbReference type="ARBA" id="ARBA00023026"/>
    </source>
</evidence>